<dbReference type="GO" id="GO:0005261">
    <property type="term" value="F:monoatomic cation channel activity"/>
    <property type="evidence" value="ECO:0007669"/>
    <property type="project" value="TreeGrafter"/>
</dbReference>
<dbReference type="SMART" id="SM00089">
    <property type="entry name" value="PKD"/>
    <property type="match status" value="6"/>
</dbReference>
<dbReference type="PANTHER" id="PTHR46730">
    <property type="entry name" value="POLYCYSTIN-1"/>
    <property type="match status" value="1"/>
</dbReference>
<organism evidence="8 9">
    <name type="scientific">Chitinophaga niabensis</name>
    <dbReference type="NCBI Taxonomy" id="536979"/>
    <lineage>
        <taxon>Bacteria</taxon>
        <taxon>Pseudomonadati</taxon>
        <taxon>Bacteroidota</taxon>
        <taxon>Chitinophagia</taxon>
        <taxon>Chitinophagales</taxon>
        <taxon>Chitinophagaceae</taxon>
        <taxon>Chitinophaga</taxon>
    </lineage>
</organism>
<dbReference type="CDD" id="cd00146">
    <property type="entry name" value="PKD"/>
    <property type="match status" value="5"/>
</dbReference>
<dbReference type="GO" id="GO:0006816">
    <property type="term" value="P:calcium ion transport"/>
    <property type="evidence" value="ECO:0007669"/>
    <property type="project" value="TreeGrafter"/>
</dbReference>
<dbReference type="InterPro" id="IPR035986">
    <property type="entry name" value="PKD_dom_sf"/>
</dbReference>
<sequence length="957" mass="102738">MMRTVPAPHMKNPHAIRSRPLLLLLCMLVAPAFIKAQQAGFTYTASPVSQCAPAVFTFRNTSTGTPLSCIWNFGNGNTSNDLNPVVTFPNAGPVTVTLTAYYPNSTSSATQNFVVYAMPVPDFSVNTAIACGPYTATFTDLTPGGVQRIWDFGDGTPTVTTNSSTVQHQFTRIDTFDITLTVSNTTGCTKTLKKQDFIKLAAPVINVSGTGLQGCVPFAATLSANVTTINNDPVASYAWVFGDSQSSNGTTPGITHTYNSAGNFNVSLAITTQQGCTATRNFPQLVKTGTAPSNVSFTATRPDNCAGTSARLLATATNASRYRWDFGDGTTYEGPENDINRVFRISGPVTIQMSAGSNGCFTAATPITLTNNGPVADFSFTRRCDNKNAYNFTNTSAGSAGDTYEWDFADNSPLDNTMHPVHAYTQPGTYNVRLTVRNTVQNCMSTIFKTIQVFTADFHTGVGTICRSSEVDYGVVHVPHTLVDSYNWKFGDGTGLTTTNVDIKKKMLVKGLFTDTLIIRYNDPAYCADTIVKKDHLNVIAPVAGFTLAATACEGQPVRFAESSVPSPNIPLTNWKWDLGNGTSSAIQVPAPTKYNASGLFPVKLVVTDARNCVDSITVNIPVRPTPFVHATTPQAKVCEGNSITLHALSNDPVAWQPAYQLSCTNCNDPIASPLKDTSYIAIATNVYGCSASDTVQLKVVPVVRLQVSPDTAICQGMSAQLRAAGAATYSWTPNTDAISGPATAMPVVTPTVNTTYTVVAGNDVACPSASAQITVQVKPVPVVNVGPDQVVTAGSLVNLSSTYSNDVIKWEWKPSTYLDCSTCPQTVSAIRQSMDYALEVTNNNGCKKTDVVNIKLVCDQGIVFFPTGFTPNGDGANDVFYPRGKGVQVIKSLRIFNRFGQEVFKRENFNVEDISQGWDGTLKGKVLPPDVYIYLFEAVCDTKEKFQLKGNVTLFR</sequence>
<evidence type="ECO:0000256" key="3">
    <source>
        <dbReference type="ARBA" id="ARBA00022737"/>
    </source>
</evidence>
<dbReference type="InterPro" id="IPR026341">
    <property type="entry name" value="T9SS_type_B"/>
</dbReference>
<keyword evidence="9" id="KW-1185">Reference proteome</keyword>
<evidence type="ECO:0000313" key="9">
    <source>
        <dbReference type="Proteomes" id="UP000185003"/>
    </source>
</evidence>
<comment type="subcellular location">
    <subcellularLocation>
        <location evidence="1">Membrane</location>
        <topology evidence="1">Multi-pass membrane protein</topology>
    </subcellularLocation>
</comment>
<name>A0A1N6H8P2_9BACT</name>
<dbReference type="Gene3D" id="2.60.40.10">
    <property type="entry name" value="Immunoglobulins"/>
    <property type="match status" value="6"/>
</dbReference>
<accession>A0A1N6H8P2</accession>
<dbReference type="InterPro" id="IPR013783">
    <property type="entry name" value="Ig-like_fold"/>
</dbReference>
<dbReference type="Pfam" id="PF18911">
    <property type="entry name" value="PKD_4"/>
    <property type="match status" value="4"/>
</dbReference>
<evidence type="ECO:0000313" key="8">
    <source>
        <dbReference type="EMBL" id="SIO16133.1"/>
    </source>
</evidence>
<feature type="domain" description="PKD" evidence="7">
    <location>
        <begin position="39"/>
        <end position="115"/>
    </location>
</feature>
<feature type="domain" description="PKD" evidence="7">
    <location>
        <begin position="150"/>
        <end position="187"/>
    </location>
</feature>
<keyword evidence="2" id="KW-0812">Transmembrane</keyword>
<dbReference type="RefSeq" id="WP_084185603.1">
    <property type="nucleotide sequence ID" value="NZ_FSRA01000001.1"/>
</dbReference>
<dbReference type="Pfam" id="PF13585">
    <property type="entry name" value="CHU_C"/>
    <property type="match status" value="1"/>
</dbReference>
<keyword evidence="3" id="KW-0677">Repeat</keyword>
<dbReference type="InterPro" id="IPR022409">
    <property type="entry name" value="PKD/Chitinase_dom"/>
</dbReference>
<evidence type="ECO:0000256" key="6">
    <source>
        <dbReference type="SAM" id="SignalP"/>
    </source>
</evidence>
<dbReference type="AlphaFoldDB" id="A0A1N6H8P2"/>
<evidence type="ECO:0000256" key="4">
    <source>
        <dbReference type="ARBA" id="ARBA00022989"/>
    </source>
</evidence>
<feature type="chain" id="PRO_5012093978" evidence="6">
    <location>
        <begin position="33"/>
        <end position="957"/>
    </location>
</feature>
<keyword evidence="6" id="KW-0732">Signal</keyword>
<feature type="domain" description="PKD" evidence="7">
    <location>
        <begin position="230"/>
        <end position="281"/>
    </location>
</feature>
<evidence type="ECO:0000256" key="5">
    <source>
        <dbReference type="ARBA" id="ARBA00023136"/>
    </source>
</evidence>
<dbReference type="Pfam" id="PF00801">
    <property type="entry name" value="PKD"/>
    <property type="match status" value="1"/>
</dbReference>
<feature type="domain" description="PKD" evidence="7">
    <location>
        <begin position="541"/>
        <end position="623"/>
    </location>
</feature>
<evidence type="ECO:0000259" key="7">
    <source>
        <dbReference type="PROSITE" id="PS50093"/>
    </source>
</evidence>
<dbReference type="PANTHER" id="PTHR46730:SF4">
    <property type="entry name" value="POLYCYSTIC KIDNEY DISEASE PROTEIN 1-LIKE 1"/>
    <property type="match status" value="1"/>
</dbReference>
<dbReference type="Proteomes" id="UP000185003">
    <property type="component" value="Unassembled WGS sequence"/>
</dbReference>
<dbReference type="OrthoDB" id="7794186at2"/>
<protein>
    <submittedName>
        <fullName evidence="8">Gliding motility-associated C-terminal domain-containing protein</fullName>
    </submittedName>
</protein>
<keyword evidence="5" id="KW-0472">Membrane</keyword>
<evidence type="ECO:0000256" key="1">
    <source>
        <dbReference type="ARBA" id="ARBA00004141"/>
    </source>
</evidence>
<gene>
    <name evidence="8" type="ORF">SAMN04488055_3241</name>
</gene>
<dbReference type="NCBIfam" id="TIGR04131">
    <property type="entry name" value="Bac_Flav_CTERM"/>
    <property type="match status" value="1"/>
</dbReference>
<proteinExistence type="predicted"/>
<dbReference type="SUPFAM" id="SSF49299">
    <property type="entry name" value="PKD domain"/>
    <property type="match status" value="6"/>
</dbReference>
<feature type="domain" description="PKD" evidence="7">
    <location>
        <begin position="373"/>
        <end position="445"/>
    </location>
</feature>
<keyword evidence="4" id="KW-1133">Transmembrane helix</keyword>
<evidence type="ECO:0000256" key="2">
    <source>
        <dbReference type="ARBA" id="ARBA00022692"/>
    </source>
</evidence>
<dbReference type="STRING" id="536979.SAMN04488055_3241"/>
<dbReference type="EMBL" id="FSRA01000001">
    <property type="protein sequence ID" value="SIO16133.1"/>
    <property type="molecule type" value="Genomic_DNA"/>
</dbReference>
<feature type="domain" description="PKD" evidence="7">
    <location>
        <begin position="322"/>
        <end position="358"/>
    </location>
</feature>
<dbReference type="GO" id="GO:0005886">
    <property type="term" value="C:plasma membrane"/>
    <property type="evidence" value="ECO:0007669"/>
    <property type="project" value="TreeGrafter"/>
</dbReference>
<dbReference type="InterPro" id="IPR000601">
    <property type="entry name" value="PKD_dom"/>
</dbReference>
<feature type="signal peptide" evidence="6">
    <location>
        <begin position="1"/>
        <end position="32"/>
    </location>
</feature>
<reference evidence="8 9" key="1">
    <citation type="submission" date="2016-11" db="EMBL/GenBank/DDBJ databases">
        <authorList>
            <person name="Jaros S."/>
            <person name="Januszkiewicz K."/>
            <person name="Wedrychowicz H."/>
        </authorList>
    </citation>
    <scope>NUCLEOTIDE SEQUENCE [LARGE SCALE GENOMIC DNA]</scope>
    <source>
        <strain evidence="8 9">DSM 24787</strain>
    </source>
</reference>
<dbReference type="PROSITE" id="PS50093">
    <property type="entry name" value="PKD"/>
    <property type="match status" value="6"/>
</dbReference>